<dbReference type="InterPro" id="IPR027417">
    <property type="entry name" value="P-loop_NTPase"/>
</dbReference>
<dbReference type="OrthoDB" id="9814088at2"/>
<name>A0A1M5PYP2_9BRAD</name>
<evidence type="ECO:0000256" key="4">
    <source>
        <dbReference type="ARBA" id="ARBA00022840"/>
    </source>
</evidence>
<dbReference type="InterPro" id="IPR000330">
    <property type="entry name" value="SNF2_N"/>
</dbReference>
<evidence type="ECO:0000313" key="6">
    <source>
        <dbReference type="EMBL" id="SHH07015.1"/>
    </source>
</evidence>
<dbReference type="GO" id="GO:0004386">
    <property type="term" value="F:helicase activity"/>
    <property type="evidence" value="ECO:0007669"/>
    <property type="project" value="UniProtKB-KW"/>
</dbReference>
<feature type="domain" description="Helicase ATP-binding" evidence="5">
    <location>
        <begin position="128"/>
        <end position="318"/>
    </location>
</feature>
<gene>
    <name evidence="6" type="ORF">SAMN05443248_3575</name>
</gene>
<dbReference type="PANTHER" id="PTHR45766:SF3">
    <property type="entry name" value="DNA ANNEALING HELICASE AND ENDONUCLEASE ZRANB3"/>
    <property type="match status" value="1"/>
</dbReference>
<dbReference type="AlphaFoldDB" id="A0A1M5PYP2"/>
<dbReference type="InterPro" id="IPR038718">
    <property type="entry name" value="SNF2-like_sf"/>
</dbReference>
<evidence type="ECO:0000256" key="1">
    <source>
        <dbReference type="ARBA" id="ARBA00022741"/>
    </source>
</evidence>
<reference evidence="6 7" key="1">
    <citation type="submission" date="2016-11" db="EMBL/GenBank/DDBJ databases">
        <authorList>
            <person name="Jaros S."/>
            <person name="Januszkiewicz K."/>
            <person name="Wedrychowicz H."/>
        </authorList>
    </citation>
    <scope>NUCLEOTIDE SEQUENCE [LARGE SCALE GENOMIC DNA]</scope>
    <source>
        <strain evidence="6 7">GAS138</strain>
    </source>
</reference>
<dbReference type="Proteomes" id="UP000189796">
    <property type="component" value="Chromosome I"/>
</dbReference>
<dbReference type="SUPFAM" id="SSF52540">
    <property type="entry name" value="P-loop containing nucleoside triphosphate hydrolases"/>
    <property type="match status" value="2"/>
</dbReference>
<dbReference type="GO" id="GO:0006281">
    <property type="term" value="P:DNA repair"/>
    <property type="evidence" value="ECO:0007669"/>
    <property type="project" value="TreeGrafter"/>
</dbReference>
<dbReference type="InterPro" id="IPR049730">
    <property type="entry name" value="SNF2/RAD54-like_C"/>
</dbReference>
<evidence type="ECO:0000256" key="3">
    <source>
        <dbReference type="ARBA" id="ARBA00022806"/>
    </source>
</evidence>
<keyword evidence="4" id="KW-0067">ATP-binding</keyword>
<dbReference type="InterPro" id="IPR001650">
    <property type="entry name" value="Helicase_C-like"/>
</dbReference>
<evidence type="ECO:0000259" key="5">
    <source>
        <dbReference type="SMART" id="SM00487"/>
    </source>
</evidence>
<keyword evidence="3" id="KW-0347">Helicase</keyword>
<dbReference type="CDD" id="cd18793">
    <property type="entry name" value="SF2_C_SNF"/>
    <property type="match status" value="1"/>
</dbReference>
<dbReference type="SMART" id="SM00487">
    <property type="entry name" value="DEXDc"/>
    <property type="match status" value="1"/>
</dbReference>
<sequence>MVDSSSPDISDINIEFDAVRLTGRFVRRAPDADSIWDRLRAKAISDAMEATITDNVLELPWANVLSLVREFGSRSQQQQFGFRFRPVGAASEMLRKFSDEVRATNLFKATGVPFQGDITGRLSELGFTKRSLKPFQLRDLRQLLQLPHGANFSVPGAGKTTVTFALHLLVHRPNQKLVVIGPKSSFAAWREVVDQCMDPTISTNAIEQFCILEGSATDIDQLLRSGNQRYLISYDLAVRQADLLASYLARNPVHLVLDEAHRMKAGLASQRGAFLLNVASLPVRRDILTGTPMPQGPNDLAAQLGFLWPGQGLDLQISRGRVPREVCQHLYVRTTKNELGIPPAKRHFIQVPMAPGHLALYAVVRREALSQLAQVTSAKIGSQIDFVGARRSVMRLLQLSSNPILALQGMTRDIVGLDSGIADQVILEGPSLKMRAVEDHVRSLVSEGKKALVWTIFTDTLHELERMLADLNPVSLYGDVPTGNDSDLNSREGRIRRFHVDSSCHVLIANPAAAGEGISLHTVCHDAIYLDRSYVSTHYLQSIDRIHRLGLAAGTETNISIYQTKAPAGLGSIDFSVSRRLRSKIRGLQQLLDDPDLHEVALDEEAADDPIDYSVDLQDLVDLVAELEGTARNLDEDET</sequence>
<dbReference type="RefSeq" id="WP_079602550.1">
    <property type="nucleotide sequence ID" value="NZ_LT670817.1"/>
</dbReference>
<dbReference type="Gene3D" id="3.40.50.300">
    <property type="entry name" value="P-loop containing nucleotide triphosphate hydrolases"/>
    <property type="match status" value="1"/>
</dbReference>
<proteinExistence type="predicted"/>
<dbReference type="EMBL" id="LT670817">
    <property type="protein sequence ID" value="SHH07015.1"/>
    <property type="molecule type" value="Genomic_DNA"/>
</dbReference>
<dbReference type="InterPro" id="IPR014001">
    <property type="entry name" value="Helicase_ATP-bd"/>
</dbReference>
<dbReference type="GO" id="GO:0005524">
    <property type="term" value="F:ATP binding"/>
    <property type="evidence" value="ECO:0007669"/>
    <property type="project" value="UniProtKB-KW"/>
</dbReference>
<dbReference type="Gene3D" id="3.40.50.10810">
    <property type="entry name" value="Tandem AAA-ATPase domain"/>
    <property type="match status" value="1"/>
</dbReference>
<accession>A0A1M5PYP2</accession>
<keyword evidence="2" id="KW-0378">Hydrolase</keyword>
<evidence type="ECO:0000256" key="2">
    <source>
        <dbReference type="ARBA" id="ARBA00022801"/>
    </source>
</evidence>
<evidence type="ECO:0000313" key="7">
    <source>
        <dbReference type="Proteomes" id="UP000189796"/>
    </source>
</evidence>
<protein>
    <submittedName>
        <fullName evidence="6">SNF2 family N-terminal domain-containing protein</fullName>
    </submittedName>
</protein>
<dbReference type="Pfam" id="PF00176">
    <property type="entry name" value="SNF2-rel_dom"/>
    <property type="match status" value="1"/>
</dbReference>
<organism evidence="6 7">
    <name type="scientific">Bradyrhizobium erythrophlei</name>
    <dbReference type="NCBI Taxonomy" id="1437360"/>
    <lineage>
        <taxon>Bacteria</taxon>
        <taxon>Pseudomonadati</taxon>
        <taxon>Pseudomonadota</taxon>
        <taxon>Alphaproteobacteria</taxon>
        <taxon>Hyphomicrobiales</taxon>
        <taxon>Nitrobacteraceae</taxon>
        <taxon>Bradyrhizobium</taxon>
    </lineage>
</organism>
<dbReference type="GO" id="GO:0031297">
    <property type="term" value="P:replication fork processing"/>
    <property type="evidence" value="ECO:0007669"/>
    <property type="project" value="TreeGrafter"/>
</dbReference>
<dbReference type="PANTHER" id="PTHR45766">
    <property type="entry name" value="DNA ANNEALING HELICASE AND ENDONUCLEASE ZRANB3 FAMILY MEMBER"/>
    <property type="match status" value="1"/>
</dbReference>
<dbReference type="Pfam" id="PF00271">
    <property type="entry name" value="Helicase_C"/>
    <property type="match status" value="1"/>
</dbReference>
<dbReference type="GO" id="GO:0004520">
    <property type="term" value="F:DNA endonuclease activity"/>
    <property type="evidence" value="ECO:0007669"/>
    <property type="project" value="TreeGrafter"/>
</dbReference>
<dbReference type="GO" id="GO:0016787">
    <property type="term" value="F:hydrolase activity"/>
    <property type="evidence" value="ECO:0007669"/>
    <property type="project" value="UniProtKB-KW"/>
</dbReference>
<keyword evidence="1" id="KW-0547">Nucleotide-binding</keyword>